<keyword evidence="2 6" id="KW-0805">Transcription regulation</keyword>
<dbReference type="EMBL" id="RWGY01000007">
    <property type="protein sequence ID" value="TVU39909.1"/>
    <property type="molecule type" value="Genomic_DNA"/>
</dbReference>
<name>A0A5J9VUM3_9POAL</name>
<dbReference type="GO" id="GO:0016251">
    <property type="term" value="F:RNA polymerase II general transcription initiation factor activity"/>
    <property type="evidence" value="ECO:0007669"/>
    <property type="project" value="TreeGrafter"/>
</dbReference>
<evidence type="ECO:0000256" key="3">
    <source>
        <dbReference type="ARBA" id="ARBA00023125"/>
    </source>
</evidence>
<dbReference type="Proteomes" id="UP000324897">
    <property type="component" value="Chromosome 4"/>
</dbReference>
<organism evidence="7 8">
    <name type="scientific">Eragrostis curvula</name>
    <name type="common">weeping love grass</name>
    <dbReference type="NCBI Taxonomy" id="38414"/>
    <lineage>
        <taxon>Eukaryota</taxon>
        <taxon>Viridiplantae</taxon>
        <taxon>Streptophyta</taxon>
        <taxon>Embryophyta</taxon>
        <taxon>Tracheophyta</taxon>
        <taxon>Spermatophyta</taxon>
        <taxon>Magnoliopsida</taxon>
        <taxon>Liliopsida</taxon>
        <taxon>Poales</taxon>
        <taxon>Poaceae</taxon>
        <taxon>PACMAD clade</taxon>
        <taxon>Chloridoideae</taxon>
        <taxon>Eragrostideae</taxon>
        <taxon>Eragrostidinae</taxon>
        <taxon>Eragrostis</taxon>
    </lineage>
</organism>
<proteinExistence type="inferred from homology"/>
<dbReference type="AlphaFoldDB" id="A0A5J9VUM3"/>
<reference evidence="7 8" key="1">
    <citation type="journal article" date="2019" name="Sci. Rep.">
        <title>A high-quality genome of Eragrostis curvula grass provides insights into Poaceae evolution and supports new strategies to enhance forage quality.</title>
        <authorList>
            <person name="Carballo J."/>
            <person name="Santos B.A.C.M."/>
            <person name="Zappacosta D."/>
            <person name="Garbus I."/>
            <person name="Selva J.P."/>
            <person name="Gallo C.A."/>
            <person name="Diaz A."/>
            <person name="Albertini E."/>
            <person name="Caccamo M."/>
            <person name="Echenique V."/>
        </authorList>
    </citation>
    <scope>NUCLEOTIDE SEQUENCE [LARGE SCALE GENOMIC DNA]</scope>
    <source>
        <strain evidence="8">cv. Victoria</strain>
        <tissue evidence="7">Leaf</tissue>
    </source>
</reference>
<evidence type="ECO:0000256" key="5">
    <source>
        <dbReference type="ARBA" id="ARBA00023242"/>
    </source>
</evidence>
<comment type="similarity">
    <text evidence="6">Belongs to the TFIIF alpha subunit family.</text>
</comment>
<evidence type="ECO:0000256" key="1">
    <source>
        <dbReference type="ARBA" id="ARBA00004123"/>
    </source>
</evidence>
<dbReference type="PANTHER" id="PTHR13011:SF2">
    <property type="entry name" value="TRANSCRIPTION INITIATION FACTOR IIF SUBUNIT ALPHA"/>
    <property type="match status" value="1"/>
</dbReference>
<comment type="function">
    <text evidence="6">TFIIF is a general transcription initiation factor that binds to RNA polymerase II and helps to recruit it to the initiation complex in collaboration with TFIIB. It promotes transcription elongation.</text>
</comment>
<keyword evidence="3 6" id="KW-0238">DNA-binding</keyword>
<comment type="subcellular location">
    <subcellularLocation>
        <location evidence="1 6">Nucleus</location>
    </subcellularLocation>
</comment>
<evidence type="ECO:0000256" key="4">
    <source>
        <dbReference type="ARBA" id="ARBA00023163"/>
    </source>
</evidence>
<dbReference type="Pfam" id="PF05793">
    <property type="entry name" value="TFIIF_alpha"/>
    <property type="match status" value="1"/>
</dbReference>
<dbReference type="InterPro" id="IPR011039">
    <property type="entry name" value="TFIIF_interaction"/>
</dbReference>
<keyword evidence="8" id="KW-1185">Reference proteome</keyword>
<keyword evidence="4 6" id="KW-0804">Transcription</keyword>
<evidence type="ECO:0000256" key="6">
    <source>
        <dbReference type="RuleBase" id="RU366044"/>
    </source>
</evidence>
<dbReference type="OrthoDB" id="2001428at2759"/>
<protein>
    <recommendedName>
        <fullName evidence="6">Transcription initiation factor IIF subunit alpha</fullName>
    </recommendedName>
</protein>
<dbReference type="SUPFAM" id="SSF50916">
    <property type="entry name" value="Rap30/74 interaction domains"/>
    <property type="match status" value="1"/>
</dbReference>
<gene>
    <name evidence="7" type="ORF">EJB05_13353</name>
</gene>
<dbReference type="GO" id="GO:0006367">
    <property type="term" value="P:transcription initiation at RNA polymerase II promoter"/>
    <property type="evidence" value="ECO:0007669"/>
    <property type="project" value="InterPro"/>
</dbReference>
<evidence type="ECO:0000313" key="8">
    <source>
        <dbReference type="Proteomes" id="UP000324897"/>
    </source>
</evidence>
<sequence length="151" mass="17062">MLAHPAFADLPVKQLAVPPWRVTAAAVPSLRRACHQPHPEYTDRVDTAAEKTYSIDRFNSGLPSLSKNGNAGKNRHARTAADLYHAGEYYNRKPWILEDETGQFQYQGQTEGLQSATATYYMLMMQGKDFHAILLVRVKTIDVGRSRREDE</sequence>
<comment type="caution">
    <text evidence="7">The sequence shown here is derived from an EMBL/GenBank/DDBJ whole genome shotgun (WGS) entry which is preliminary data.</text>
</comment>
<dbReference type="GO" id="GO:0005674">
    <property type="term" value="C:transcription factor TFIIF complex"/>
    <property type="evidence" value="ECO:0007669"/>
    <property type="project" value="TreeGrafter"/>
</dbReference>
<dbReference type="Gramene" id="TVU39909">
    <property type="protein sequence ID" value="TVU39909"/>
    <property type="gene ID" value="EJB05_13353"/>
</dbReference>
<dbReference type="GO" id="GO:0032968">
    <property type="term" value="P:positive regulation of transcription elongation by RNA polymerase II"/>
    <property type="evidence" value="ECO:0007669"/>
    <property type="project" value="InterPro"/>
</dbReference>
<evidence type="ECO:0000256" key="2">
    <source>
        <dbReference type="ARBA" id="ARBA00023015"/>
    </source>
</evidence>
<evidence type="ECO:0000313" key="7">
    <source>
        <dbReference type="EMBL" id="TVU39909.1"/>
    </source>
</evidence>
<dbReference type="PANTHER" id="PTHR13011">
    <property type="entry name" value="TFIIF-ALPHA"/>
    <property type="match status" value="1"/>
</dbReference>
<dbReference type="GO" id="GO:0001096">
    <property type="term" value="F:TFIIF-class transcription factor complex binding"/>
    <property type="evidence" value="ECO:0007669"/>
    <property type="project" value="TreeGrafter"/>
</dbReference>
<dbReference type="InterPro" id="IPR008851">
    <property type="entry name" value="TFIIF-alpha"/>
</dbReference>
<feature type="non-terminal residue" evidence="7">
    <location>
        <position position="1"/>
    </location>
</feature>
<dbReference type="GO" id="GO:0003677">
    <property type="term" value="F:DNA binding"/>
    <property type="evidence" value="ECO:0007669"/>
    <property type="project" value="UniProtKB-KW"/>
</dbReference>
<accession>A0A5J9VUM3</accession>
<keyword evidence="5 6" id="KW-0539">Nucleus</keyword>